<proteinExistence type="predicted"/>
<dbReference type="CDD" id="cd00267">
    <property type="entry name" value="ABC_ATPase"/>
    <property type="match status" value="1"/>
</dbReference>
<dbReference type="PANTHER" id="PTHR43581:SF2">
    <property type="entry name" value="EXCINUCLEASE ATPASE SUBUNIT"/>
    <property type="match status" value="1"/>
</dbReference>
<dbReference type="EMBL" id="JANDWZ010000008">
    <property type="protein sequence ID" value="MCP9564024.1"/>
    <property type="molecule type" value="Genomic_DNA"/>
</dbReference>
<dbReference type="Gene3D" id="3.40.50.300">
    <property type="entry name" value="P-loop containing nucleotide triphosphate hydrolases"/>
    <property type="match status" value="2"/>
</dbReference>
<dbReference type="InterPro" id="IPR003959">
    <property type="entry name" value="ATPase_AAA_core"/>
</dbReference>
<dbReference type="GO" id="GO:0005524">
    <property type="term" value="F:ATP binding"/>
    <property type="evidence" value="ECO:0007669"/>
    <property type="project" value="InterPro"/>
</dbReference>
<name>A0AAW5IKR2_9BACT</name>
<sequence length="575" mass="66786">MRLKKLYIEHYKNIHGEYSFEGNQGYIALIGLNGSGKSNLLEAISLVLDTMFGLQVKTPIGNFWIEYEMDGETCFYGNIDRAGNAIELDSQPKMPSMLISCYSGEDDRLWNFCYKDYYVRFFNAAIGGGEYKPQSLYVNRYCWKIAFISLLFSENEEVKSFVKNILKVDAQQVTVQFTRREKNKANSHDASNWYARIEEKFGKERIPMEVLKYEDLICNSYPNLTPDAQVFYYLYFLCMPGRNLNSDMRADKLIENIDIQVNGYNFEDLSEGEKKLILIECITKVLGDEDALVLFDEPDAHTHIAMKKELLRVVSEFEGQTIMTTHSPMFLNKRWHGYHTENIYYMHDGIVENADGLKHLSDLTDGAIDYFEGSFILSSKNILVTEGPYDIMYLKYAIDIFEREDMKYAKLNNIAFMHAGGASNAVAMYRETLYPMISKIEHLVFLFDYDMEGYNGKEKLMQQVSANSDNVTTSLFYQDNYGVVRLQKPKEKDPNSYILEDLFDSESYKPIMDKIHVVSHKEIRNVKWEVNGSKRPKTIPEAIKVYIEENYLSFGKEWIEGFRPVLDKLIQLFNL</sequence>
<dbReference type="Gene3D" id="3.40.1360.10">
    <property type="match status" value="1"/>
</dbReference>
<dbReference type="SUPFAM" id="SSF52540">
    <property type="entry name" value="P-loop containing nucleoside triphosphate hydrolases"/>
    <property type="match status" value="1"/>
</dbReference>
<dbReference type="PANTHER" id="PTHR43581">
    <property type="entry name" value="ATP/GTP PHOSPHATASE"/>
    <property type="match status" value="1"/>
</dbReference>
<feature type="domain" description="ATPase AAA-type core" evidence="1">
    <location>
        <begin position="265"/>
        <end position="331"/>
    </location>
</feature>
<organism evidence="2 3">
    <name type="scientific">Segatella copri</name>
    <dbReference type="NCBI Taxonomy" id="165179"/>
    <lineage>
        <taxon>Bacteria</taxon>
        <taxon>Pseudomonadati</taxon>
        <taxon>Bacteroidota</taxon>
        <taxon>Bacteroidia</taxon>
        <taxon>Bacteroidales</taxon>
        <taxon>Prevotellaceae</taxon>
        <taxon>Segatella</taxon>
    </lineage>
</organism>
<gene>
    <name evidence="2" type="ORF">NNC64_05495</name>
</gene>
<dbReference type="RefSeq" id="WP_254951921.1">
    <property type="nucleotide sequence ID" value="NZ_JANDWY010000012.1"/>
</dbReference>
<accession>A0AAW5IKR2</accession>
<evidence type="ECO:0000313" key="3">
    <source>
        <dbReference type="Proteomes" id="UP001205531"/>
    </source>
</evidence>
<dbReference type="InterPro" id="IPR027417">
    <property type="entry name" value="P-loop_NTPase"/>
</dbReference>
<protein>
    <submittedName>
        <fullName evidence="2">AAA family ATPase</fullName>
    </submittedName>
</protein>
<dbReference type="AlphaFoldDB" id="A0AAW5IKR2"/>
<evidence type="ECO:0000259" key="1">
    <source>
        <dbReference type="Pfam" id="PF13304"/>
    </source>
</evidence>
<dbReference type="Pfam" id="PF13304">
    <property type="entry name" value="AAA_21"/>
    <property type="match status" value="1"/>
</dbReference>
<dbReference type="InterPro" id="IPR051396">
    <property type="entry name" value="Bact_Antivir_Def_Nuclease"/>
</dbReference>
<dbReference type="GO" id="GO:0016887">
    <property type="term" value="F:ATP hydrolysis activity"/>
    <property type="evidence" value="ECO:0007669"/>
    <property type="project" value="InterPro"/>
</dbReference>
<reference evidence="2" key="1">
    <citation type="submission" date="2022-07" db="EMBL/GenBank/DDBJ databases">
        <title>Prevotella copri.</title>
        <authorList>
            <person name="Yang C."/>
        </authorList>
    </citation>
    <scope>NUCLEOTIDE SEQUENCE</scope>
    <source>
        <strain evidence="2">HF2107</strain>
    </source>
</reference>
<evidence type="ECO:0000313" key="2">
    <source>
        <dbReference type="EMBL" id="MCP9564024.1"/>
    </source>
</evidence>
<dbReference type="Proteomes" id="UP001205531">
    <property type="component" value="Unassembled WGS sequence"/>
</dbReference>
<comment type="caution">
    <text evidence="2">The sequence shown here is derived from an EMBL/GenBank/DDBJ whole genome shotgun (WGS) entry which is preliminary data.</text>
</comment>